<gene>
    <name evidence="2" type="ORF">C2845_PM04G23360</name>
</gene>
<keyword evidence="1" id="KW-0175">Coiled coil</keyword>
<dbReference type="OrthoDB" id="660803at2759"/>
<dbReference type="GO" id="GO:0046872">
    <property type="term" value="F:metal ion binding"/>
    <property type="evidence" value="ECO:0007669"/>
    <property type="project" value="InterPro"/>
</dbReference>
<accession>A0A3L6QQ24</accession>
<dbReference type="STRING" id="4540.A0A3L6QQ24"/>
<dbReference type="PANTHER" id="PTHR46413">
    <property type="entry name" value="HEAVY METAL-ASSOCIATED ISOPRENYLATED PLANT PROTEIN 6"/>
    <property type="match status" value="1"/>
</dbReference>
<evidence type="ECO:0000313" key="3">
    <source>
        <dbReference type="Proteomes" id="UP000275267"/>
    </source>
</evidence>
<evidence type="ECO:0008006" key="4">
    <source>
        <dbReference type="Google" id="ProtNLM"/>
    </source>
</evidence>
<feature type="coiled-coil region" evidence="1">
    <location>
        <begin position="112"/>
        <end position="151"/>
    </location>
</feature>
<dbReference type="EMBL" id="PQIB02000011">
    <property type="protein sequence ID" value="RLM85940.1"/>
    <property type="molecule type" value="Genomic_DNA"/>
</dbReference>
<comment type="caution">
    <text evidence="2">The sequence shown here is derived from an EMBL/GenBank/DDBJ whole genome shotgun (WGS) entry which is preliminary data.</text>
</comment>
<sequence>MGTEEARRFMLQVEMQCRCIGCVKKVEKAQGALLTILRDISHCCAIGIETSVGDVDTGIVTVVGKVDPTEVCQWLKTKKSVKVVNPDPAIENHNQMSWALAPPVGQHDHKSLQLIEEKIRGLEKVRDVLKIKNLENELIAAKSELTQSRKVINSSKKALLDGALNQLKAYKNLEALSQSPYD</sequence>
<organism evidence="2 3">
    <name type="scientific">Panicum miliaceum</name>
    <name type="common">Proso millet</name>
    <name type="synonym">Broomcorn millet</name>
    <dbReference type="NCBI Taxonomy" id="4540"/>
    <lineage>
        <taxon>Eukaryota</taxon>
        <taxon>Viridiplantae</taxon>
        <taxon>Streptophyta</taxon>
        <taxon>Embryophyta</taxon>
        <taxon>Tracheophyta</taxon>
        <taxon>Spermatophyta</taxon>
        <taxon>Magnoliopsida</taxon>
        <taxon>Liliopsida</taxon>
        <taxon>Poales</taxon>
        <taxon>Poaceae</taxon>
        <taxon>PACMAD clade</taxon>
        <taxon>Panicoideae</taxon>
        <taxon>Panicodae</taxon>
        <taxon>Paniceae</taxon>
        <taxon>Panicinae</taxon>
        <taxon>Panicum</taxon>
        <taxon>Panicum sect. Panicum</taxon>
    </lineage>
</organism>
<dbReference type="Gene3D" id="3.30.70.100">
    <property type="match status" value="1"/>
</dbReference>
<proteinExistence type="predicted"/>
<keyword evidence="3" id="KW-1185">Reference proteome</keyword>
<name>A0A3L6QQ24_PANMI</name>
<evidence type="ECO:0000256" key="1">
    <source>
        <dbReference type="SAM" id="Coils"/>
    </source>
</evidence>
<dbReference type="InterPro" id="IPR044594">
    <property type="entry name" value="HIPP01/3/5/6"/>
</dbReference>
<protein>
    <recommendedName>
        <fullName evidence="4">HMA domain-containing protein</fullName>
    </recommendedName>
</protein>
<dbReference type="AlphaFoldDB" id="A0A3L6QQ24"/>
<dbReference type="PANTHER" id="PTHR46413:SF18">
    <property type="entry name" value="OS09G0549600 PROTEIN"/>
    <property type="match status" value="1"/>
</dbReference>
<evidence type="ECO:0000313" key="2">
    <source>
        <dbReference type="EMBL" id="RLM85940.1"/>
    </source>
</evidence>
<dbReference type="Proteomes" id="UP000275267">
    <property type="component" value="Unassembled WGS sequence"/>
</dbReference>
<reference evidence="3" key="1">
    <citation type="journal article" date="2019" name="Nat. Commun.">
        <title>The genome of broomcorn millet.</title>
        <authorList>
            <person name="Zou C."/>
            <person name="Miki D."/>
            <person name="Li D."/>
            <person name="Tang Q."/>
            <person name="Xiao L."/>
            <person name="Rajput S."/>
            <person name="Deng P."/>
            <person name="Jia W."/>
            <person name="Huang R."/>
            <person name="Zhang M."/>
            <person name="Sun Y."/>
            <person name="Hu J."/>
            <person name="Fu X."/>
            <person name="Schnable P.S."/>
            <person name="Li F."/>
            <person name="Zhang H."/>
            <person name="Feng B."/>
            <person name="Zhu X."/>
            <person name="Liu R."/>
            <person name="Schnable J.C."/>
            <person name="Zhu J.-K."/>
            <person name="Zhang H."/>
        </authorList>
    </citation>
    <scope>NUCLEOTIDE SEQUENCE [LARGE SCALE GENOMIC DNA]</scope>
</reference>